<evidence type="ECO:0000313" key="3">
    <source>
        <dbReference type="EMBL" id="OMO65796.1"/>
    </source>
</evidence>
<dbReference type="GO" id="GO:0005524">
    <property type="term" value="F:ATP binding"/>
    <property type="evidence" value="ECO:0007669"/>
    <property type="project" value="InterPro"/>
</dbReference>
<dbReference type="GO" id="GO:0140664">
    <property type="term" value="F:ATP-dependent DNA damage sensor activity"/>
    <property type="evidence" value="ECO:0007669"/>
    <property type="project" value="InterPro"/>
</dbReference>
<organism evidence="3 4">
    <name type="scientific">Corchorus olitorius</name>
    <dbReference type="NCBI Taxonomy" id="93759"/>
    <lineage>
        <taxon>Eukaryota</taxon>
        <taxon>Viridiplantae</taxon>
        <taxon>Streptophyta</taxon>
        <taxon>Embryophyta</taxon>
        <taxon>Tracheophyta</taxon>
        <taxon>Spermatophyta</taxon>
        <taxon>Magnoliopsida</taxon>
        <taxon>eudicotyledons</taxon>
        <taxon>Gunneridae</taxon>
        <taxon>Pentapetalae</taxon>
        <taxon>rosids</taxon>
        <taxon>malvids</taxon>
        <taxon>Malvales</taxon>
        <taxon>Malvaceae</taxon>
        <taxon>Grewioideae</taxon>
        <taxon>Apeibeae</taxon>
        <taxon>Corchorus</taxon>
    </lineage>
</organism>
<dbReference type="InterPro" id="IPR013632">
    <property type="entry name" value="Rad51_C"/>
</dbReference>
<name>A0A1R3H6E3_9ROSI</name>
<comment type="caution">
    <text evidence="3">The sequence shown here is derived from an EMBL/GenBank/DDBJ whole genome shotgun (WGS) entry which is preliminary data.</text>
</comment>
<reference evidence="4" key="1">
    <citation type="submission" date="2013-09" db="EMBL/GenBank/DDBJ databases">
        <title>Corchorus olitorius genome sequencing.</title>
        <authorList>
            <person name="Alam M."/>
            <person name="Haque M.S."/>
            <person name="Islam M.S."/>
            <person name="Emdad E.M."/>
            <person name="Islam M.M."/>
            <person name="Ahmed B."/>
            <person name="Halim A."/>
            <person name="Hossen Q.M.M."/>
            <person name="Hossain M.Z."/>
            <person name="Ahmed R."/>
            <person name="Khan M.M."/>
            <person name="Islam R."/>
            <person name="Rashid M.M."/>
            <person name="Khan S.A."/>
            <person name="Rahman M.S."/>
            <person name="Alam M."/>
            <person name="Yahiya A.S."/>
            <person name="Khan M.S."/>
            <person name="Azam M.S."/>
            <person name="Haque T."/>
            <person name="Lashkar M.Z.H."/>
            <person name="Akhand A.I."/>
            <person name="Morshed G."/>
            <person name="Roy S."/>
            <person name="Uddin K.S."/>
            <person name="Rabeya T."/>
            <person name="Hossain A.S."/>
            <person name="Chowdhury A."/>
            <person name="Snigdha A.R."/>
            <person name="Mortoza M.S."/>
            <person name="Matin S.A."/>
            <person name="Hoque S.M.E."/>
            <person name="Islam M.K."/>
            <person name="Roy D.K."/>
            <person name="Haider R."/>
            <person name="Moosa M.M."/>
            <person name="Elias S.M."/>
            <person name="Hasan A.M."/>
            <person name="Jahan S."/>
            <person name="Shafiuddin M."/>
            <person name="Mahmood N."/>
            <person name="Shommy N.S."/>
        </authorList>
    </citation>
    <scope>NUCLEOTIDE SEQUENCE [LARGE SCALE GENOMIC DNA]</scope>
    <source>
        <strain evidence="4">cv. O-4</strain>
    </source>
</reference>
<protein>
    <recommendedName>
        <fullName evidence="2">RecA family profile 1 domain-containing protein</fullName>
    </recommendedName>
</protein>
<accession>A0A1R3H6E3</accession>
<dbReference type="Pfam" id="PF08423">
    <property type="entry name" value="Rad51"/>
    <property type="match status" value="1"/>
</dbReference>
<dbReference type="SUPFAM" id="SSF52540">
    <property type="entry name" value="P-loop containing nucleoside triphosphate hydrolases"/>
    <property type="match status" value="1"/>
</dbReference>
<dbReference type="GO" id="GO:0005657">
    <property type="term" value="C:replication fork"/>
    <property type="evidence" value="ECO:0007669"/>
    <property type="project" value="TreeGrafter"/>
</dbReference>
<dbReference type="OrthoDB" id="1861185at2759"/>
<dbReference type="GO" id="GO:0090656">
    <property type="term" value="P:t-circle formation"/>
    <property type="evidence" value="ECO:0007669"/>
    <property type="project" value="TreeGrafter"/>
</dbReference>
<dbReference type="Gene3D" id="3.40.50.300">
    <property type="entry name" value="P-loop containing nucleotide triphosphate hydrolases"/>
    <property type="match status" value="1"/>
</dbReference>
<dbReference type="Proteomes" id="UP000187203">
    <property type="component" value="Unassembled WGS sequence"/>
</dbReference>
<dbReference type="PANTHER" id="PTHR46487:SF1">
    <property type="entry name" value="DNA REPAIR PROTEIN XRCC3"/>
    <property type="match status" value="1"/>
</dbReference>
<dbReference type="AlphaFoldDB" id="A0A1R3H6E3"/>
<dbReference type="PROSITE" id="PS50162">
    <property type="entry name" value="RECA_2"/>
    <property type="match status" value="1"/>
</dbReference>
<evidence type="ECO:0000259" key="2">
    <source>
        <dbReference type="PROSITE" id="PS50162"/>
    </source>
</evidence>
<feature type="region of interest" description="Disordered" evidence="1">
    <location>
        <begin position="364"/>
        <end position="387"/>
    </location>
</feature>
<gene>
    <name evidence="3" type="ORF">COLO4_30985</name>
</gene>
<evidence type="ECO:0000313" key="4">
    <source>
        <dbReference type="Proteomes" id="UP000187203"/>
    </source>
</evidence>
<feature type="compositionally biased region" description="Basic and acidic residues" evidence="1">
    <location>
        <begin position="377"/>
        <end position="387"/>
    </location>
</feature>
<dbReference type="GO" id="GO:0000722">
    <property type="term" value="P:telomere maintenance via recombination"/>
    <property type="evidence" value="ECO:0007669"/>
    <property type="project" value="TreeGrafter"/>
</dbReference>
<dbReference type="GO" id="GO:0000400">
    <property type="term" value="F:four-way junction DNA binding"/>
    <property type="evidence" value="ECO:0007669"/>
    <property type="project" value="TreeGrafter"/>
</dbReference>
<dbReference type="GO" id="GO:0033065">
    <property type="term" value="C:Rad51C-XRCC3 complex"/>
    <property type="evidence" value="ECO:0007669"/>
    <property type="project" value="TreeGrafter"/>
</dbReference>
<dbReference type="PANTHER" id="PTHR46487">
    <property type="entry name" value="DNA REPAIR PROTEIN XRCC3"/>
    <property type="match status" value="1"/>
</dbReference>
<proteinExistence type="predicted"/>
<dbReference type="GO" id="GO:0045003">
    <property type="term" value="P:double-strand break repair via synthesis-dependent strand annealing"/>
    <property type="evidence" value="ECO:0007669"/>
    <property type="project" value="TreeGrafter"/>
</dbReference>
<evidence type="ECO:0000256" key="1">
    <source>
        <dbReference type="SAM" id="MobiDB-lite"/>
    </source>
</evidence>
<feature type="domain" description="RecA family profile 1" evidence="2">
    <location>
        <begin position="10"/>
        <end position="194"/>
    </location>
</feature>
<dbReference type="EMBL" id="AWUE01020808">
    <property type="protein sequence ID" value="OMO65796.1"/>
    <property type="molecule type" value="Genomic_DNA"/>
</dbReference>
<keyword evidence="4" id="KW-1185">Reference proteome</keyword>
<sequence length="387" mass="42875">MRPQNLLQLTTQKCTTGCPILDGLLRGGIPCNSVTEIVAESGSGKTQMCLQLSLHAQLPVSHGGLAASSLYLHTEFPFPFRRLNQLSLSFVSSNAPNLATNGNPCDRIFVQSVHTADQLLEIMSKIEPFMENSRAQPPVRLIVIDSVAALFRSEFDNTAIELKRRSCLFFKISSELKALAKSVDSYIVFKTEQLCLRFLFGKNFERATMIVDQKGVKKISGEPSSRSIFQFSCNSFFINGGPHYAKEALLQPLRLENGLIDVVPREKASGGESVRFPGNWHLLPLRGKSFSVLLVYAFTIDNPDVGKVYKTHVQFGTFDLVEPPPSGQKPDQYKIENSKKNCIDFAIGRELLLPCTVVCRKWPDQQAPSSSTGGRTLDSRVRDGQMG</sequence>
<dbReference type="InterPro" id="IPR027417">
    <property type="entry name" value="P-loop_NTPase"/>
</dbReference>
<dbReference type="STRING" id="93759.A0A1R3H6E3"/>
<dbReference type="InterPro" id="IPR020588">
    <property type="entry name" value="RecA_ATP-bd"/>
</dbReference>
<dbReference type="GO" id="GO:0071140">
    <property type="term" value="P:resolution of mitotic recombination intermediates"/>
    <property type="evidence" value="ECO:0007669"/>
    <property type="project" value="TreeGrafter"/>
</dbReference>